<dbReference type="Proteomes" id="UP000176204">
    <property type="component" value="Chromosome I"/>
</dbReference>
<name>A0A1H6KP49_9BACT</name>
<evidence type="ECO:0000313" key="3">
    <source>
        <dbReference type="Proteomes" id="UP000176204"/>
    </source>
</evidence>
<dbReference type="GO" id="GO:0051213">
    <property type="term" value="F:dioxygenase activity"/>
    <property type="evidence" value="ECO:0007669"/>
    <property type="project" value="UniProtKB-KW"/>
</dbReference>
<keyword evidence="2" id="KW-0560">Oxidoreductase</keyword>
<keyword evidence="3" id="KW-1185">Reference proteome</keyword>
<dbReference type="Pfam" id="PF00903">
    <property type="entry name" value="Glyoxalase"/>
    <property type="match status" value="1"/>
</dbReference>
<dbReference type="KEGG" id="agl:PYTT_0311"/>
<dbReference type="InterPro" id="IPR029068">
    <property type="entry name" value="Glyas_Bleomycin-R_OHBP_Dase"/>
</dbReference>
<dbReference type="EMBL" id="LT629973">
    <property type="protein sequence ID" value="SEH73295.1"/>
    <property type="molecule type" value="Genomic_DNA"/>
</dbReference>
<gene>
    <name evidence="2" type="ORF">PYTT_0311</name>
</gene>
<dbReference type="PANTHER" id="PTHR21366:SF14">
    <property type="entry name" value="GLYOXALASE DOMAIN-CONTAINING PROTEIN 5"/>
    <property type="match status" value="1"/>
</dbReference>
<keyword evidence="2" id="KW-0223">Dioxygenase</keyword>
<feature type="domain" description="VOC" evidence="1">
    <location>
        <begin position="48"/>
        <end position="166"/>
    </location>
</feature>
<reference evidence="3" key="1">
    <citation type="submission" date="2016-09" db="EMBL/GenBank/DDBJ databases">
        <authorList>
            <person name="Koehorst J."/>
        </authorList>
    </citation>
    <scope>NUCLEOTIDE SEQUENCE [LARGE SCALE GENOMIC DNA]</scope>
</reference>
<evidence type="ECO:0000259" key="1">
    <source>
        <dbReference type="PROSITE" id="PS51819"/>
    </source>
</evidence>
<dbReference type="InterPro" id="IPR050383">
    <property type="entry name" value="GlyoxalaseI/FosfomycinResist"/>
</dbReference>
<dbReference type="STRING" id="1679444.PYTT_0311"/>
<sequence>MRLHGLRLTCRARGVYSSCPEYACAAECSCPLRRSGFNLKKSAVPIRKLDHLVITTPDPVACLAFYELLGFEARAAGARYELHAGDFKINVHVRGRELEPHAARIQSGSADLCFEIGGDLDEWMEEVSGRGVAVELGIVDRTGVRGSMRSFYVRDPDGNLLEFCSYAGCKPGCA</sequence>
<dbReference type="PANTHER" id="PTHR21366">
    <property type="entry name" value="GLYOXALASE FAMILY PROTEIN"/>
    <property type="match status" value="1"/>
</dbReference>
<dbReference type="SUPFAM" id="SSF54593">
    <property type="entry name" value="Glyoxalase/Bleomycin resistance protein/Dihydroxybiphenyl dioxygenase"/>
    <property type="match status" value="1"/>
</dbReference>
<dbReference type="InterPro" id="IPR004360">
    <property type="entry name" value="Glyas_Fos-R_dOase_dom"/>
</dbReference>
<dbReference type="Gene3D" id="3.10.180.10">
    <property type="entry name" value="2,3-Dihydroxybiphenyl 1,2-Dioxygenase, domain 1"/>
    <property type="match status" value="1"/>
</dbReference>
<dbReference type="PROSITE" id="PS51819">
    <property type="entry name" value="VOC"/>
    <property type="match status" value="1"/>
</dbReference>
<dbReference type="AlphaFoldDB" id="A0A1H6KP49"/>
<organism evidence="2 3">
    <name type="scientific">Akkermansia glycaniphila</name>
    <dbReference type="NCBI Taxonomy" id="1679444"/>
    <lineage>
        <taxon>Bacteria</taxon>
        <taxon>Pseudomonadati</taxon>
        <taxon>Verrucomicrobiota</taxon>
        <taxon>Verrucomicrobiia</taxon>
        <taxon>Verrucomicrobiales</taxon>
        <taxon>Akkermansiaceae</taxon>
        <taxon>Akkermansia</taxon>
    </lineage>
</organism>
<evidence type="ECO:0000313" key="2">
    <source>
        <dbReference type="EMBL" id="SEH73295.1"/>
    </source>
</evidence>
<dbReference type="InterPro" id="IPR037523">
    <property type="entry name" value="VOC_core"/>
</dbReference>
<accession>A0A1H6KP49</accession>
<proteinExistence type="predicted"/>
<protein>
    <submittedName>
        <fullName evidence="2">Glyoxalase/bleomycin resistance protein/dihydroxybiphenyl dioxygenase</fullName>
    </submittedName>
</protein>